<keyword evidence="5" id="KW-1017">Isopeptide bond</keyword>
<comment type="function">
    <text evidence="17">May have an involvement in muscle development or hypertrophy. Isoform 2 binds to RBP-J and plays a negative regulatory role in the RBP-J-mediated transcription in mammalian systems.</text>
</comment>
<dbReference type="PROSITE" id="PS00478">
    <property type="entry name" value="LIM_DOMAIN_1"/>
    <property type="match status" value="3"/>
</dbReference>
<proteinExistence type="predicted"/>
<protein>
    <recommendedName>
        <fullName evidence="18">Four and a half LIM domains protein 1</fullName>
    </recommendedName>
</protein>
<keyword evidence="8" id="KW-0677">Repeat</keyword>
<feature type="transmembrane region" description="Helical" evidence="20">
    <location>
        <begin position="138"/>
        <end position="162"/>
    </location>
</feature>
<evidence type="ECO:0000256" key="11">
    <source>
        <dbReference type="ARBA" id="ARBA00022833"/>
    </source>
</evidence>
<dbReference type="GO" id="GO:0005737">
    <property type="term" value="C:cytoplasm"/>
    <property type="evidence" value="ECO:0007669"/>
    <property type="project" value="UniProtKB-SubCell"/>
</dbReference>
<sequence length="710" mass="80480">MSWSTFLLAEACGFTGVVAVLFCGITQAHYTFNNLSPESQDRTKQLFELLNFLAENFIFSYMGLTLFTFQNHIFNPMFIVGAFLAVFLGRAANIYPLSFLLNLGRRNKIRSNFQHMMMFAGLRGAMTFALSIRDTATYARQMMFTTTLLVVFFTVWICGGGTTQMLSCQRIRVGVDSDQDNSMSITEGSERRSTKHESAWLFRIWYNFDHNYLKPILTHSGPPLTATLPPCCGPLARFLTSPQAYENECQLKDDDSDLILSDGDINLTYGDITVSTDASGAHTSGGPAFAGATSDDLDRELTCDAFADFTSQPNLPDTPPVSSERRLHLFTSGRQNDSVRLVAVFSLCARAPRSYLSSVMTERFDCYYCRDNLHGKKYVKKDEKHVCTKCFDKLCANTCAECRRPIGADAKELHHKNRYWHEDCFRCAKCYKPLASEPFSARDDGKIMCGKCGSREDGNRCQGCYKVVMPGSQNVEYKNKVWHEECFTCFDCKQPIRTQSFLTKGDDIYCAPCHDKKFAKKCFHCKQPITSGGISYQDQPWHSECFVCRTCRKALVGERFTSHENNVYCVDCYKTDVAKKCHGCKNPITGFGHGTNVVNYEGYSWHEYCFNCKRCSLSLANKRFVISDNVEDHEQSALYSSPQRCSRTWNRHSICSSSSYNSPPPPPQQLQTLQLRFRIPLVAKEGNTGRERLGRECGRFEGEKRQICDV</sequence>
<evidence type="ECO:0000256" key="10">
    <source>
        <dbReference type="ARBA" id="ARBA00022782"/>
    </source>
</evidence>
<keyword evidence="15 19" id="KW-0440">LIM domain</keyword>
<dbReference type="InterPro" id="IPR042997">
    <property type="entry name" value="Fhl1"/>
</dbReference>
<gene>
    <name evidence="22" type="ORF">F2P81_008152</name>
</gene>
<feature type="domain" description="LIM zinc-binding" evidence="21">
    <location>
        <begin position="397"/>
        <end position="458"/>
    </location>
</feature>
<dbReference type="PANTHER" id="PTHR47029:SF2">
    <property type="entry name" value="FOUR AND A HALF LIM DOMAINS PROTEIN 1"/>
    <property type="match status" value="1"/>
</dbReference>
<evidence type="ECO:0000256" key="18">
    <source>
        <dbReference type="ARBA" id="ARBA00074675"/>
    </source>
</evidence>
<evidence type="ECO:0000256" key="3">
    <source>
        <dbReference type="ARBA" id="ARBA00022473"/>
    </source>
</evidence>
<evidence type="ECO:0000256" key="7">
    <source>
        <dbReference type="ARBA" id="ARBA00022723"/>
    </source>
</evidence>
<evidence type="ECO:0000256" key="15">
    <source>
        <dbReference type="ARBA" id="ARBA00023038"/>
    </source>
</evidence>
<keyword evidence="12" id="KW-0832">Ubl conjugation</keyword>
<dbReference type="Proteomes" id="UP000438429">
    <property type="component" value="Unassembled WGS sequence"/>
</dbReference>
<feature type="transmembrane region" description="Helical" evidence="20">
    <location>
        <begin position="6"/>
        <end position="25"/>
    </location>
</feature>
<dbReference type="CDD" id="cd09429">
    <property type="entry name" value="LIM3_FHL1"/>
    <property type="match status" value="1"/>
</dbReference>
<evidence type="ECO:0000313" key="23">
    <source>
        <dbReference type="Proteomes" id="UP000438429"/>
    </source>
</evidence>
<keyword evidence="6 20" id="KW-0812">Transmembrane</keyword>
<keyword evidence="14" id="KW-0007">Acetylation</keyword>
<feature type="transmembrane region" description="Helical" evidence="20">
    <location>
        <begin position="73"/>
        <end position="92"/>
    </location>
</feature>
<evidence type="ECO:0000256" key="12">
    <source>
        <dbReference type="ARBA" id="ARBA00022843"/>
    </source>
</evidence>
<name>A0A6A4T1I4_SCOMX</name>
<dbReference type="FunFam" id="2.10.110.10:FF:000050">
    <property type="entry name" value="Four and a half LIM domains protein 1"/>
    <property type="match status" value="1"/>
</dbReference>
<keyword evidence="13 20" id="KW-1133">Transmembrane helix</keyword>
<dbReference type="GO" id="GO:1902600">
    <property type="term" value="P:proton transmembrane transport"/>
    <property type="evidence" value="ECO:0007669"/>
    <property type="project" value="InterPro"/>
</dbReference>
<evidence type="ECO:0000256" key="5">
    <source>
        <dbReference type="ARBA" id="ARBA00022499"/>
    </source>
</evidence>
<evidence type="ECO:0000259" key="21">
    <source>
        <dbReference type="PROSITE" id="PS50023"/>
    </source>
</evidence>
<dbReference type="GO" id="GO:0015297">
    <property type="term" value="F:antiporter activity"/>
    <property type="evidence" value="ECO:0007669"/>
    <property type="project" value="InterPro"/>
</dbReference>
<dbReference type="GO" id="GO:0008270">
    <property type="term" value="F:zinc ion binding"/>
    <property type="evidence" value="ECO:0007669"/>
    <property type="project" value="UniProtKB-KW"/>
</dbReference>
<dbReference type="Pfam" id="PF00412">
    <property type="entry name" value="LIM"/>
    <property type="match status" value="4"/>
</dbReference>
<dbReference type="InterPro" id="IPR001781">
    <property type="entry name" value="Znf_LIM"/>
</dbReference>
<evidence type="ECO:0000256" key="13">
    <source>
        <dbReference type="ARBA" id="ARBA00022989"/>
    </source>
</evidence>
<evidence type="ECO:0000256" key="8">
    <source>
        <dbReference type="ARBA" id="ARBA00022737"/>
    </source>
</evidence>
<keyword evidence="16 20" id="KW-0472">Membrane</keyword>
<evidence type="ECO:0000256" key="17">
    <source>
        <dbReference type="ARBA" id="ARBA00059927"/>
    </source>
</evidence>
<dbReference type="Pfam" id="PF00999">
    <property type="entry name" value="Na_H_Exchanger"/>
    <property type="match status" value="1"/>
</dbReference>
<dbReference type="GO" id="GO:0016020">
    <property type="term" value="C:membrane"/>
    <property type="evidence" value="ECO:0007669"/>
    <property type="project" value="UniProtKB-SubCell"/>
</dbReference>
<comment type="caution">
    <text evidence="22">The sequence shown here is derived from an EMBL/GenBank/DDBJ whole genome shotgun (WGS) entry which is preliminary data.</text>
</comment>
<keyword evidence="3" id="KW-0217">Developmental protein</keyword>
<feature type="domain" description="LIM zinc-binding" evidence="21">
    <location>
        <begin position="459"/>
        <end position="520"/>
    </location>
</feature>
<evidence type="ECO:0000256" key="14">
    <source>
        <dbReference type="ARBA" id="ARBA00022990"/>
    </source>
</evidence>
<keyword evidence="10" id="KW-0221">Differentiation</keyword>
<dbReference type="GO" id="GO:0007517">
    <property type="term" value="P:muscle organ development"/>
    <property type="evidence" value="ECO:0007669"/>
    <property type="project" value="InterPro"/>
</dbReference>
<dbReference type="FunFam" id="2.10.110.10:FF:000072">
    <property type="entry name" value="Four and a half LIM domains protein 1"/>
    <property type="match status" value="1"/>
</dbReference>
<evidence type="ECO:0000256" key="2">
    <source>
        <dbReference type="ARBA" id="ARBA00004496"/>
    </source>
</evidence>
<dbReference type="AlphaFoldDB" id="A0A6A4T1I4"/>
<evidence type="ECO:0000256" key="19">
    <source>
        <dbReference type="PROSITE-ProRule" id="PRU00125"/>
    </source>
</evidence>
<organism evidence="22 23">
    <name type="scientific">Scophthalmus maximus</name>
    <name type="common">Turbot</name>
    <name type="synonym">Psetta maxima</name>
    <dbReference type="NCBI Taxonomy" id="52904"/>
    <lineage>
        <taxon>Eukaryota</taxon>
        <taxon>Metazoa</taxon>
        <taxon>Chordata</taxon>
        <taxon>Craniata</taxon>
        <taxon>Vertebrata</taxon>
        <taxon>Euteleostomi</taxon>
        <taxon>Actinopterygii</taxon>
        <taxon>Neopterygii</taxon>
        <taxon>Teleostei</taxon>
        <taxon>Neoteleostei</taxon>
        <taxon>Acanthomorphata</taxon>
        <taxon>Carangaria</taxon>
        <taxon>Pleuronectiformes</taxon>
        <taxon>Pleuronectoidei</taxon>
        <taxon>Scophthalmidae</taxon>
        <taxon>Scophthalmus</taxon>
    </lineage>
</organism>
<evidence type="ECO:0000313" key="22">
    <source>
        <dbReference type="EMBL" id="KAF0039917.1"/>
    </source>
</evidence>
<keyword evidence="7 19" id="KW-0479">Metal-binding</keyword>
<dbReference type="GO" id="GO:0044325">
    <property type="term" value="F:transmembrane transporter binding"/>
    <property type="evidence" value="ECO:0007669"/>
    <property type="project" value="TreeGrafter"/>
</dbReference>
<evidence type="ECO:0000256" key="20">
    <source>
        <dbReference type="SAM" id="Phobius"/>
    </source>
</evidence>
<dbReference type="CDD" id="cd09424">
    <property type="entry name" value="LIM2_FHL1"/>
    <property type="match status" value="1"/>
</dbReference>
<evidence type="ECO:0000256" key="4">
    <source>
        <dbReference type="ARBA" id="ARBA00022490"/>
    </source>
</evidence>
<keyword evidence="9" id="KW-0863">Zinc-finger</keyword>
<dbReference type="InterPro" id="IPR006153">
    <property type="entry name" value="Cation/H_exchanger_TM"/>
</dbReference>
<feature type="domain" description="LIM zinc-binding" evidence="21">
    <location>
        <begin position="521"/>
        <end position="579"/>
    </location>
</feature>
<keyword evidence="11 19" id="KW-0862">Zinc</keyword>
<dbReference type="PANTHER" id="PTHR47029">
    <property type="entry name" value="FOUR AND A HALF LIM DOMAINS PROTEIN 1"/>
    <property type="match status" value="1"/>
</dbReference>
<dbReference type="FunFam" id="2.10.110.10:FF:000013">
    <property type="entry name" value="Four and a half LIM domains 1"/>
    <property type="match status" value="1"/>
</dbReference>
<keyword evidence="4" id="KW-0963">Cytoplasm</keyword>
<comment type="subcellular location">
    <subcellularLocation>
        <location evidence="2">Cytoplasm</location>
    </subcellularLocation>
    <subcellularLocation>
        <location evidence="1">Membrane</location>
        <topology evidence="1">Multi-pass membrane protein</topology>
    </subcellularLocation>
</comment>
<evidence type="ECO:0000256" key="6">
    <source>
        <dbReference type="ARBA" id="ARBA00022692"/>
    </source>
</evidence>
<accession>A0A6A4T1I4</accession>
<evidence type="ECO:0000256" key="16">
    <source>
        <dbReference type="ARBA" id="ARBA00023136"/>
    </source>
</evidence>
<dbReference type="FunFam" id="2.10.110.10:FF:000052">
    <property type="entry name" value="Four and a half LIM domains 1"/>
    <property type="match status" value="1"/>
</dbReference>
<evidence type="ECO:0000256" key="9">
    <source>
        <dbReference type="ARBA" id="ARBA00022771"/>
    </source>
</evidence>
<reference evidence="22 23" key="1">
    <citation type="submission" date="2019-06" db="EMBL/GenBank/DDBJ databases">
        <title>Draft genomes of female and male turbot (Scophthalmus maximus).</title>
        <authorList>
            <person name="Xu H."/>
            <person name="Xu X.-W."/>
            <person name="Shao C."/>
            <person name="Chen S."/>
        </authorList>
    </citation>
    <scope>NUCLEOTIDE SEQUENCE [LARGE SCALE GENOMIC DNA]</scope>
    <source>
        <strain evidence="22">Ysfricsl-2016a</strain>
        <tissue evidence="22">Blood</tissue>
    </source>
</reference>
<dbReference type="EMBL" id="VEVO01000007">
    <property type="protein sequence ID" value="KAF0039917.1"/>
    <property type="molecule type" value="Genomic_DNA"/>
</dbReference>
<dbReference type="CDD" id="cd09344">
    <property type="entry name" value="LIM1_FHL1"/>
    <property type="match status" value="1"/>
</dbReference>
<evidence type="ECO:0000256" key="1">
    <source>
        <dbReference type="ARBA" id="ARBA00004141"/>
    </source>
</evidence>
<dbReference type="SMART" id="SM00132">
    <property type="entry name" value="LIM"/>
    <property type="match status" value="4"/>
</dbReference>
<dbReference type="GO" id="GO:0030154">
    <property type="term" value="P:cell differentiation"/>
    <property type="evidence" value="ECO:0007669"/>
    <property type="project" value="UniProtKB-KW"/>
</dbReference>
<dbReference type="PROSITE" id="PS50023">
    <property type="entry name" value="LIM_DOMAIN_2"/>
    <property type="match status" value="3"/>
</dbReference>
<dbReference type="SUPFAM" id="SSF57716">
    <property type="entry name" value="Glucocorticoid receptor-like (DNA-binding domain)"/>
    <property type="match status" value="4"/>
</dbReference>
<dbReference type="Gene3D" id="2.10.110.10">
    <property type="entry name" value="Cysteine Rich Protein"/>
    <property type="match status" value="4"/>
</dbReference>
<feature type="transmembrane region" description="Helical" evidence="20">
    <location>
        <begin position="46"/>
        <end position="67"/>
    </location>
</feature>